<keyword evidence="2 5" id="KW-0479">Metal-binding</keyword>
<keyword evidence="8" id="KW-1185">Reference proteome</keyword>
<dbReference type="SUPFAM" id="SSF51735">
    <property type="entry name" value="NAD(P)-binding Rossmann-fold domains"/>
    <property type="match status" value="1"/>
</dbReference>
<feature type="domain" description="Enoyl reductase (ER)" evidence="6">
    <location>
        <begin position="14"/>
        <end position="333"/>
    </location>
</feature>
<evidence type="ECO:0000256" key="4">
    <source>
        <dbReference type="ARBA" id="ARBA00023002"/>
    </source>
</evidence>
<dbReference type="Pfam" id="PF08240">
    <property type="entry name" value="ADH_N"/>
    <property type="match status" value="1"/>
</dbReference>
<dbReference type="SMART" id="SM00829">
    <property type="entry name" value="PKS_ER"/>
    <property type="match status" value="1"/>
</dbReference>
<dbReference type="InterPro" id="IPR020843">
    <property type="entry name" value="ER"/>
</dbReference>
<dbReference type="SUPFAM" id="SSF50129">
    <property type="entry name" value="GroES-like"/>
    <property type="match status" value="1"/>
</dbReference>
<reference evidence="7 8" key="1">
    <citation type="submission" date="2017-05" db="EMBL/GenBank/DDBJ databases">
        <authorList>
            <person name="Varghese N."/>
            <person name="Submissions S."/>
        </authorList>
    </citation>
    <scope>NUCLEOTIDE SEQUENCE [LARGE SCALE GENOMIC DNA]</scope>
    <source>
        <strain evidence="7 8">DSM 25457</strain>
    </source>
</reference>
<dbReference type="InterPro" id="IPR011032">
    <property type="entry name" value="GroES-like_sf"/>
</dbReference>
<keyword evidence="3 5" id="KW-0862">Zinc</keyword>
<accession>A0ABY1QDJ4</accession>
<dbReference type="InterPro" id="IPR002328">
    <property type="entry name" value="ADH_Zn_CS"/>
</dbReference>
<evidence type="ECO:0000256" key="2">
    <source>
        <dbReference type="ARBA" id="ARBA00022723"/>
    </source>
</evidence>
<dbReference type="CDD" id="cd05283">
    <property type="entry name" value="CAD1"/>
    <property type="match status" value="1"/>
</dbReference>
<comment type="caution">
    <text evidence="7">The sequence shown here is derived from an EMBL/GenBank/DDBJ whole genome shotgun (WGS) entry which is preliminary data.</text>
</comment>
<dbReference type="InterPro" id="IPR013149">
    <property type="entry name" value="ADH-like_C"/>
</dbReference>
<dbReference type="RefSeq" id="WP_283433921.1">
    <property type="nucleotide sequence ID" value="NZ_FXUG01000010.1"/>
</dbReference>
<dbReference type="PANTHER" id="PTHR42683">
    <property type="entry name" value="ALDEHYDE REDUCTASE"/>
    <property type="match status" value="1"/>
</dbReference>
<sequence length="336" mass="35584">MTTIHAYAVKEAGGALEPFEYQVGPLGHDEVEIDVTSCGICHSDISMIDNEWGMTEYPLVPGHEITGTIAAIGAGVDRLKVGQTVGLGWSSGSCMTCHQCMSGDHNLCGDNEGTIVGRHGGFADKVRCQKAWAIPLPDGIDPKKAGPLFCGGLTVFNPIVQFDVRPTHRVGVVGIGGLGHLALQFLNKWGCEVTAFTSSASKAEEAKSLGAHKIINSRSDSELTDAAGSFDFILSTVAVTLDWEKYFAALSQRGRLHVVGAALEPIPAAAFPLIAGQKSLSGSPIGSPATAATMLEFCARHDIEATTEHFPMSDVNEALDHLRAGNAKYRIVLDRT</sequence>
<dbReference type="Gene3D" id="3.40.50.720">
    <property type="entry name" value="NAD(P)-binding Rossmann-like Domain"/>
    <property type="match status" value="1"/>
</dbReference>
<evidence type="ECO:0000256" key="3">
    <source>
        <dbReference type="ARBA" id="ARBA00022833"/>
    </source>
</evidence>
<evidence type="ECO:0000256" key="1">
    <source>
        <dbReference type="ARBA" id="ARBA00001947"/>
    </source>
</evidence>
<proteinExistence type="inferred from homology"/>
<comment type="cofactor">
    <cofactor evidence="1 5">
        <name>Zn(2+)</name>
        <dbReference type="ChEBI" id="CHEBI:29105"/>
    </cofactor>
</comment>
<dbReference type="Pfam" id="PF00107">
    <property type="entry name" value="ADH_zinc_N"/>
    <property type="match status" value="1"/>
</dbReference>
<keyword evidence="4" id="KW-0560">Oxidoreductase</keyword>
<gene>
    <name evidence="7" type="ORF">SAMN06265222_110151</name>
</gene>
<dbReference type="PROSITE" id="PS00059">
    <property type="entry name" value="ADH_ZINC"/>
    <property type="match status" value="1"/>
</dbReference>
<evidence type="ECO:0000256" key="5">
    <source>
        <dbReference type="RuleBase" id="RU361277"/>
    </source>
</evidence>
<dbReference type="InterPro" id="IPR013154">
    <property type="entry name" value="ADH-like_N"/>
</dbReference>
<protein>
    <submittedName>
        <fullName evidence="7">Uncharacterized zinc-type alcohol dehydrogenase-like protein</fullName>
    </submittedName>
</protein>
<organism evidence="7 8">
    <name type="scientific">Neorhodopirellula lusitana</name>
    <dbReference type="NCBI Taxonomy" id="445327"/>
    <lineage>
        <taxon>Bacteria</taxon>
        <taxon>Pseudomonadati</taxon>
        <taxon>Planctomycetota</taxon>
        <taxon>Planctomycetia</taxon>
        <taxon>Pirellulales</taxon>
        <taxon>Pirellulaceae</taxon>
        <taxon>Neorhodopirellula</taxon>
    </lineage>
</organism>
<dbReference type="InterPro" id="IPR047109">
    <property type="entry name" value="CAD-like"/>
</dbReference>
<name>A0ABY1QDJ4_9BACT</name>
<dbReference type="EMBL" id="FXUG01000010">
    <property type="protein sequence ID" value="SMP67344.1"/>
    <property type="molecule type" value="Genomic_DNA"/>
</dbReference>
<evidence type="ECO:0000313" key="8">
    <source>
        <dbReference type="Proteomes" id="UP001158067"/>
    </source>
</evidence>
<evidence type="ECO:0000259" key="6">
    <source>
        <dbReference type="SMART" id="SM00829"/>
    </source>
</evidence>
<dbReference type="Proteomes" id="UP001158067">
    <property type="component" value="Unassembled WGS sequence"/>
</dbReference>
<comment type="similarity">
    <text evidence="5">Belongs to the zinc-containing alcohol dehydrogenase family.</text>
</comment>
<evidence type="ECO:0000313" key="7">
    <source>
        <dbReference type="EMBL" id="SMP67344.1"/>
    </source>
</evidence>
<dbReference type="InterPro" id="IPR036291">
    <property type="entry name" value="NAD(P)-bd_dom_sf"/>
</dbReference>
<dbReference type="Gene3D" id="3.90.180.10">
    <property type="entry name" value="Medium-chain alcohol dehydrogenases, catalytic domain"/>
    <property type="match status" value="1"/>
</dbReference>